<keyword evidence="4" id="KW-0378">Hydrolase</keyword>
<protein>
    <submittedName>
        <fullName evidence="4">Glycosyl hydrolase catalytic core-domain-containing protein</fullName>
    </submittedName>
</protein>
<feature type="compositionally biased region" description="Polar residues" evidence="1">
    <location>
        <begin position="290"/>
        <end position="301"/>
    </location>
</feature>
<evidence type="ECO:0000313" key="5">
    <source>
        <dbReference type="Proteomes" id="UP000813444"/>
    </source>
</evidence>
<dbReference type="PANTHER" id="PTHR34154">
    <property type="entry name" value="ALKALI-SENSITIVE LINKAGE PROTEIN 1"/>
    <property type="match status" value="1"/>
</dbReference>
<name>A0A8K0WSQ8_9HYPO</name>
<organism evidence="4 5">
    <name type="scientific">Stachybotrys elegans</name>
    <dbReference type="NCBI Taxonomy" id="80388"/>
    <lineage>
        <taxon>Eukaryota</taxon>
        <taxon>Fungi</taxon>
        <taxon>Dikarya</taxon>
        <taxon>Ascomycota</taxon>
        <taxon>Pezizomycotina</taxon>
        <taxon>Sordariomycetes</taxon>
        <taxon>Hypocreomycetidae</taxon>
        <taxon>Hypocreales</taxon>
        <taxon>Stachybotryaceae</taxon>
        <taxon>Stachybotrys</taxon>
    </lineage>
</organism>
<evidence type="ECO:0000259" key="3">
    <source>
        <dbReference type="Pfam" id="PF11790"/>
    </source>
</evidence>
<feature type="region of interest" description="Disordered" evidence="1">
    <location>
        <begin position="281"/>
        <end position="301"/>
    </location>
</feature>
<keyword evidence="5" id="KW-1185">Reference proteome</keyword>
<evidence type="ECO:0000256" key="1">
    <source>
        <dbReference type="SAM" id="MobiDB-lite"/>
    </source>
</evidence>
<keyword evidence="2" id="KW-0732">Signal</keyword>
<dbReference type="InterPro" id="IPR024655">
    <property type="entry name" value="Asl1_glyco_hydro_catalytic"/>
</dbReference>
<dbReference type="GO" id="GO:0071966">
    <property type="term" value="P:fungal-type cell wall polysaccharide metabolic process"/>
    <property type="evidence" value="ECO:0007669"/>
    <property type="project" value="TreeGrafter"/>
</dbReference>
<dbReference type="InterPro" id="IPR017853">
    <property type="entry name" value="GH"/>
</dbReference>
<comment type="caution">
    <text evidence="4">The sequence shown here is derived from an EMBL/GenBank/DDBJ whole genome shotgun (WGS) entry which is preliminary data.</text>
</comment>
<dbReference type="Proteomes" id="UP000813444">
    <property type="component" value="Unassembled WGS sequence"/>
</dbReference>
<feature type="signal peptide" evidence="2">
    <location>
        <begin position="1"/>
        <end position="19"/>
    </location>
</feature>
<feature type="chain" id="PRO_5035428470" evidence="2">
    <location>
        <begin position="20"/>
        <end position="325"/>
    </location>
</feature>
<dbReference type="OrthoDB" id="5959761at2759"/>
<accession>A0A8K0WSQ8</accession>
<dbReference type="InterPro" id="IPR053183">
    <property type="entry name" value="ASL1"/>
</dbReference>
<evidence type="ECO:0000256" key="2">
    <source>
        <dbReference type="SAM" id="SignalP"/>
    </source>
</evidence>
<evidence type="ECO:0000313" key="4">
    <source>
        <dbReference type="EMBL" id="KAH7322651.1"/>
    </source>
</evidence>
<feature type="domain" description="Asl1-like glycosyl hydrolase catalytic" evidence="3">
    <location>
        <begin position="31"/>
        <end position="281"/>
    </location>
</feature>
<reference evidence="4" key="1">
    <citation type="journal article" date="2021" name="Nat. Commun.">
        <title>Genetic determinants of endophytism in the Arabidopsis root mycobiome.</title>
        <authorList>
            <person name="Mesny F."/>
            <person name="Miyauchi S."/>
            <person name="Thiergart T."/>
            <person name="Pickel B."/>
            <person name="Atanasova L."/>
            <person name="Karlsson M."/>
            <person name="Huettel B."/>
            <person name="Barry K.W."/>
            <person name="Haridas S."/>
            <person name="Chen C."/>
            <person name="Bauer D."/>
            <person name="Andreopoulos W."/>
            <person name="Pangilinan J."/>
            <person name="LaButti K."/>
            <person name="Riley R."/>
            <person name="Lipzen A."/>
            <person name="Clum A."/>
            <person name="Drula E."/>
            <person name="Henrissat B."/>
            <person name="Kohler A."/>
            <person name="Grigoriev I.V."/>
            <person name="Martin F.M."/>
            <person name="Hacquard S."/>
        </authorList>
    </citation>
    <scope>NUCLEOTIDE SEQUENCE</scope>
    <source>
        <strain evidence="4">MPI-CAGE-CH-0235</strain>
    </source>
</reference>
<dbReference type="AlphaFoldDB" id="A0A8K0WSQ8"/>
<dbReference type="Gene3D" id="3.20.20.80">
    <property type="entry name" value="Glycosidases"/>
    <property type="match status" value="1"/>
</dbReference>
<dbReference type="GO" id="GO:0016787">
    <property type="term" value="F:hydrolase activity"/>
    <property type="evidence" value="ECO:0007669"/>
    <property type="project" value="UniProtKB-KW"/>
</dbReference>
<gene>
    <name evidence="4" type="ORF">B0I35DRAFT_426199</name>
</gene>
<dbReference type="SUPFAM" id="SSF51445">
    <property type="entry name" value="(Trans)glycosidases"/>
    <property type="match status" value="1"/>
</dbReference>
<dbReference type="Pfam" id="PF11790">
    <property type="entry name" value="Glyco_hydro_cc"/>
    <property type="match status" value="1"/>
</dbReference>
<dbReference type="EMBL" id="JAGPNK010000004">
    <property type="protein sequence ID" value="KAH7322651.1"/>
    <property type="molecule type" value="Genomic_DNA"/>
</dbReference>
<proteinExistence type="predicted"/>
<dbReference type="PANTHER" id="PTHR34154:SF3">
    <property type="entry name" value="ALKALI-SENSITIVE LINKAGE PROTEIN 1"/>
    <property type="match status" value="1"/>
</dbReference>
<sequence length="325" mass="35788">MRTAALPPVLLCLLSQVYARDVHANLTSKRGLAYQYDSHEGDNELLISDDSPISWYYTWSMWPAEPIGHSVMFVPMVHGLDDATGDELHERLDALPRSSTHLLTFNEPDGETHTGGSSVSPEDAAEAYIEHIVPLRDAEDRRWVISHPVVTGSPQGLDWLRDFNESCYDISDDGCPTDFVAVHWYGEAEGLRNWLEELRDFYSELAPEARFWVTELALPQGSEEETLAMLNQSTAYLDGEDDVEAYAWFGAFRTSDANDWTGDGVSFFDEDGGLTDVGSEYLGGEDNGFETGQSGDNSDESAGSLVSASACALLIQMVLLAAVVL</sequence>
<dbReference type="GO" id="GO:0009277">
    <property type="term" value="C:fungal-type cell wall"/>
    <property type="evidence" value="ECO:0007669"/>
    <property type="project" value="TreeGrafter"/>
</dbReference>